<dbReference type="AlphaFoldDB" id="A0AAN9LQN6"/>
<keyword evidence="2" id="KW-1185">Reference proteome</keyword>
<comment type="caution">
    <text evidence="1">The sequence shown here is derived from an EMBL/GenBank/DDBJ whole genome shotgun (WGS) entry which is preliminary data.</text>
</comment>
<name>A0AAN9LQN6_CANGL</name>
<dbReference type="Proteomes" id="UP001367508">
    <property type="component" value="Unassembled WGS sequence"/>
</dbReference>
<evidence type="ECO:0000313" key="2">
    <source>
        <dbReference type="Proteomes" id="UP001367508"/>
    </source>
</evidence>
<evidence type="ECO:0000313" key="1">
    <source>
        <dbReference type="EMBL" id="KAK7338443.1"/>
    </source>
</evidence>
<sequence>MRGPSQGHTHVKGNILRLGGLLCMVFVTSGPDVGLGVSRSTSMGSVQGFPGPSGKADVLLSGLQNSKVVLVTQGVEPHPLPHAYLLPTLHRHDLSWMLSPLLRVQHFHSRATLPNSHTRVDHILSDHAFHSVQRISPRTKFTTYSWSGLCFYPGTRWPQRTSQGAANALRLQRIRVANSACASLSRNCIGVSRSWTEVTKIMLDQAFVRTEFQFLLKRGQARHSEYTLERNACSGFTLYEVTESQLPPPHTRLHVNQGRSRLHPYLLLSGQESTKGRAWSICSQVSVAILDSFGSRELTQTDLPFQPRDLKRTCRNSVYGGS</sequence>
<protein>
    <submittedName>
        <fullName evidence="1">Uncharacterized protein</fullName>
    </submittedName>
</protein>
<dbReference type="EMBL" id="JAYMYQ010000004">
    <property type="protein sequence ID" value="KAK7338443.1"/>
    <property type="molecule type" value="Genomic_DNA"/>
</dbReference>
<proteinExistence type="predicted"/>
<reference evidence="1 2" key="1">
    <citation type="submission" date="2024-01" db="EMBL/GenBank/DDBJ databases">
        <title>The genomes of 5 underutilized Papilionoideae crops provide insights into root nodulation and disease resistanc.</title>
        <authorList>
            <person name="Jiang F."/>
        </authorList>
    </citation>
    <scope>NUCLEOTIDE SEQUENCE [LARGE SCALE GENOMIC DNA]</scope>
    <source>
        <strain evidence="1">LVBAO_FW01</strain>
        <tissue evidence="1">Leaves</tissue>
    </source>
</reference>
<organism evidence="1 2">
    <name type="scientific">Canavalia gladiata</name>
    <name type="common">Sword bean</name>
    <name type="synonym">Dolichos gladiatus</name>
    <dbReference type="NCBI Taxonomy" id="3824"/>
    <lineage>
        <taxon>Eukaryota</taxon>
        <taxon>Viridiplantae</taxon>
        <taxon>Streptophyta</taxon>
        <taxon>Embryophyta</taxon>
        <taxon>Tracheophyta</taxon>
        <taxon>Spermatophyta</taxon>
        <taxon>Magnoliopsida</taxon>
        <taxon>eudicotyledons</taxon>
        <taxon>Gunneridae</taxon>
        <taxon>Pentapetalae</taxon>
        <taxon>rosids</taxon>
        <taxon>fabids</taxon>
        <taxon>Fabales</taxon>
        <taxon>Fabaceae</taxon>
        <taxon>Papilionoideae</taxon>
        <taxon>50 kb inversion clade</taxon>
        <taxon>NPAAA clade</taxon>
        <taxon>indigoferoid/millettioid clade</taxon>
        <taxon>Phaseoleae</taxon>
        <taxon>Canavalia</taxon>
    </lineage>
</organism>
<accession>A0AAN9LQN6</accession>
<gene>
    <name evidence="1" type="ORF">VNO77_19053</name>
</gene>